<dbReference type="STRING" id="1333998.M2A_2392"/>
<dbReference type="eggNOG" id="COG0729">
    <property type="taxonomic scope" value="Bacteria"/>
</dbReference>
<dbReference type="AlphaFoldDB" id="A0A081BCX5"/>
<proteinExistence type="predicted"/>
<evidence type="ECO:0000259" key="4">
    <source>
        <dbReference type="Pfam" id="PF01103"/>
    </source>
</evidence>
<organism evidence="5 6">
    <name type="scientific">Tepidicaulis marinus</name>
    <dbReference type="NCBI Taxonomy" id="1333998"/>
    <lineage>
        <taxon>Bacteria</taxon>
        <taxon>Pseudomonadati</taxon>
        <taxon>Pseudomonadota</taxon>
        <taxon>Alphaproteobacteria</taxon>
        <taxon>Hyphomicrobiales</taxon>
        <taxon>Parvibaculaceae</taxon>
        <taxon>Tepidicaulis</taxon>
    </lineage>
</organism>
<dbReference type="Proteomes" id="UP000028702">
    <property type="component" value="Unassembled WGS sequence"/>
</dbReference>
<protein>
    <submittedName>
        <fullName evidence="5">Surface antigen</fullName>
    </submittedName>
</protein>
<keyword evidence="3" id="KW-0472">Membrane</keyword>
<comment type="subcellular location">
    <subcellularLocation>
        <location evidence="1">Membrane</location>
    </subcellularLocation>
</comment>
<evidence type="ECO:0000313" key="5">
    <source>
        <dbReference type="EMBL" id="GAK45893.1"/>
    </source>
</evidence>
<dbReference type="Pfam" id="PF01103">
    <property type="entry name" value="Omp85"/>
    <property type="match status" value="1"/>
</dbReference>
<evidence type="ECO:0000256" key="2">
    <source>
        <dbReference type="ARBA" id="ARBA00022452"/>
    </source>
</evidence>
<evidence type="ECO:0000256" key="3">
    <source>
        <dbReference type="ARBA" id="ARBA00023136"/>
    </source>
</evidence>
<dbReference type="Gene3D" id="2.40.160.50">
    <property type="entry name" value="membrane protein fhac: a member of the omp85/tpsb transporter family"/>
    <property type="match status" value="1"/>
</dbReference>
<dbReference type="PANTHER" id="PTHR12815">
    <property type="entry name" value="SORTING AND ASSEMBLY MACHINERY SAMM50 PROTEIN FAMILY MEMBER"/>
    <property type="match status" value="1"/>
</dbReference>
<dbReference type="GO" id="GO:0019867">
    <property type="term" value="C:outer membrane"/>
    <property type="evidence" value="ECO:0007669"/>
    <property type="project" value="InterPro"/>
</dbReference>
<name>A0A081BCX5_9HYPH</name>
<dbReference type="PANTHER" id="PTHR12815:SF42">
    <property type="entry name" value="BACTERIAL SURFACE ANTIGEN (D15) DOMAIN-CONTAINING PROTEIN"/>
    <property type="match status" value="1"/>
</dbReference>
<evidence type="ECO:0000313" key="6">
    <source>
        <dbReference type="Proteomes" id="UP000028702"/>
    </source>
</evidence>
<dbReference type="Gene3D" id="3.10.20.310">
    <property type="entry name" value="membrane protein fhac"/>
    <property type="match status" value="1"/>
</dbReference>
<dbReference type="RefSeq" id="WP_052379444.1">
    <property type="nucleotide sequence ID" value="NZ_BBIO01000013.1"/>
</dbReference>
<comment type="caution">
    <text evidence="5">The sequence shown here is derived from an EMBL/GenBank/DDBJ whole genome shotgun (WGS) entry which is preliminary data.</text>
</comment>
<accession>A0A081BCX5</accession>
<keyword evidence="6" id="KW-1185">Reference proteome</keyword>
<sequence length="618" mass="66703">MTAFLKTKRLISILSLLFMAVFLSGCASGGLLDRLTGGGEEGELGGAPVFSDAGGVSYTAQLHGVEKDALREILRGSSQLIALEDRLPRSLGALRRRADEDVERLKTALKSEGYYDGAVDITVTGKSEPATVDIVVEPGPAYTLAAFDIEYVEEQPAEPPALSDIGVNLERPARAPEILGAEASLLRFLERHGHPLAKVEGRSAIINREEKTMRVRLKVDAGAKAAFGETGIEGAPDVKEDYKRALVTWEEGAVYDEEAVEATRRAFAATGLFSSIGIEKGDQVGADGKLPMNVQLSEAPPRSVGFGAKYSTSEGAGADASWEHRNLFGRNEKLRASLTASELEQSLGFLFKKPRFLDPGQELTAEATLKNRNTEAFDEQGLTAGIGIERPWRENWRLSAGIVGEYTYLKDEFSGTTFQLFGLPLTASRDTSDNALNPTQGTRLTFNVTPYAGTGSGALAFTKLSATGSAYHALDEERRYVLAGQVRAGAILGEETDQIPANKRFYSGGGGSVRGFEYQSAGPLDAQNDPLGGRSLFEVKSELRIKATESIGVVPFVDGGSAFDAAYPDFQEDLRWAAGLGLRYFTDFGPIRLDVAVPLNKRDFDDDFQFYISIGQAF</sequence>
<dbReference type="InterPro" id="IPR039910">
    <property type="entry name" value="D15-like"/>
</dbReference>
<dbReference type="EMBL" id="BBIO01000013">
    <property type="protein sequence ID" value="GAK45893.1"/>
    <property type="molecule type" value="Genomic_DNA"/>
</dbReference>
<dbReference type="PROSITE" id="PS51257">
    <property type="entry name" value="PROKAR_LIPOPROTEIN"/>
    <property type="match status" value="1"/>
</dbReference>
<keyword evidence="2" id="KW-0812">Transmembrane</keyword>
<dbReference type="InterPro" id="IPR000184">
    <property type="entry name" value="Bac_surfAg_D15"/>
</dbReference>
<keyword evidence="2" id="KW-1134">Transmembrane beta strand</keyword>
<gene>
    <name evidence="5" type="ORF">M2A_2392</name>
</gene>
<reference evidence="5 6" key="1">
    <citation type="submission" date="2014-07" db="EMBL/GenBank/DDBJ databases">
        <title>Tepidicaulis marinum gen. nov., sp. nov., a novel marine bacterium denitrifying nitrate to nitrous oxide strictly under microaerobic conditions.</title>
        <authorList>
            <person name="Takeuchi M."/>
            <person name="Yamagishi T."/>
            <person name="Kamagata Y."/>
            <person name="Oshima K."/>
            <person name="Hattori M."/>
            <person name="Katayama T."/>
            <person name="Hanada S."/>
            <person name="Tamaki H."/>
            <person name="Marumo K."/>
            <person name="Maeda H."/>
            <person name="Nedachi M."/>
            <person name="Iwasaki W."/>
            <person name="Suwa Y."/>
            <person name="Sakata S."/>
        </authorList>
    </citation>
    <scope>NUCLEOTIDE SEQUENCE [LARGE SCALE GENOMIC DNA]</scope>
    <source>
        <strain evidence="5 6">MA2</strain>
    </source>
</reference>
<evidence type="ECO:0000256" key="1">
    <source>
        <dbReference type="ARBA" id="ARBA00004370"/>
    </source>
</evidence>
<feature type="domain" description="Bacterial surface antigen (D15)" evidence="4">
    <location>
        <begin position="326"/>
        <end position="618"/>
    </location>
</feature>